<evidence type="ECO:0000313" key="1">
    <source>
        <dbReference type="EMBL" id="KAA0025863.1"/>
    </source>
</evidence>
<dbReference type="Proteomes" id="UP000321947">
    <property type="component" value="Unassembled WGS sequence"/>
</dbReference>
<dbReference type="AlphaFoldDB" id="A0A5D3DG78"/>
<reference evidence="3 4" key="1">
    <citation type="submission" date="2019-08" db="EMBL/GenBank/DDBJ databases">
        <title>Draft genome sequences of two oriental melons (Cucumis melo L. var makuwa).</title>
        <authorList>
            <person name="Kwon S.-Y."/>
        </authorList>
    </citation>
    <scope>NUCLEOTIDE SEQUENCE [LARGE SCALE GENOMIC DNA]</scope>
    <source>
        <strain evidence="4">cv. Chang Bougi</strain>
        <strain evidence="3">cv. SW 3</strain>
        <tissue evidence="2">Leaf</tissue>
    </source>
</reference>
<gene>
    <name evidence="2" type="ORF">E5676_scaffold195G00210</name>
    <name evidence="1" type="ORF">E6C27_scaffold34G001410</name>
</gene>
<dbReference type="EMBL" id="SSTD01004937">
    <property type="protein sequence ID" value="TYK22602.1"/>
    <property type="molecule type" value="Genomic_DNA"/>
</dbReference>
<accession>A0A5D3DG78</accession>
<dbReference type="EMBL" id="SSTE01023063">
    <property type="protein sequence ID" value="KAA0025863.1"/>
    <property type="molecule type" value="Genomic_DNA"/>
</dbReference>
<comment type="caution">
    <text evidence="2">The sequence shown here is derived from an EMBL/GenBank/DDBJ whole genome shotgun (WGS) entry which is preliminary data.</text>
</comment>
<name>A0A5D3DG78_CUCMM</name>
<dbReference type="Proteomes" id="UP000321393">
    <property type="component" value="Unassembled WGS sequence"/>
</dbReference>
<evidence type="ECO:0000313" key="2">
    <source>
        <dbReference type="EMBL" id="TYK22602.1"/>
    </source>
</evidence>
<organism evidence="2 4">
    <name type="scientific">Cucumis melo var. makuwa</name>
    <name type="common">Oriental melon</name>
    <dbReference type="NCBI Taxonomy" id="1194695"/>
    <lineage>
        <taxon>Eukaryota</taxon>
        <taxon>Viridiplantae</taxon>
        <taxon>Streptophyta</taxon>
        <taxon>Embryophyta</taxon>
        <taxon>Tracheophyta</taxon>
        <taxon>Spermatophyta</taxon>
        <taxon>Magnoliopsida</taxon>
        <taxon>eudicotyledons</taxon>
        <taxon>Gunneridae</taxon>
        <taxon>Pentapetalae</taxon>
        <taxon>rosids</taxon>
        <taxon>fabids</taxon>
        <taxon>Cucurbitales</taxon>
        <taxon>Cucurbitaceae</taxon>
        <taxon>Benincaseae</taxon>
        <taxon>Cucumis</taxon>
    </lineage>
</organism>
<sequence length="134" mass="14983">MKPCHPSLYRPSKPSISSRFRVSLSFVQALPSNVVTRTNLFCSHRRTSGQSQFFSILRTSVEPSSTNQQPECKQVVGYVRKPSKPYVSSHLSSESCACESSRSLQAKRLSCPIYESFPLQPSRLADLLSSHAIF</sequence>
<evidence type="ECO:0000313" key="4">
    <source>
        <dbReference type="Proteomes" id="UP000321947"/>
    </source>
</evidence>
<protein>
    <submittedName>
        <fullName evidence="2">Uncharacterized protein</fullName>
    </submittedName>
</protein>
<evidence type="ECO:0000313" key="3">
    <source>
        <dbReference type="Proteomes" id="UP000321393"/>
    </source>
</evidence>
<proteinExistence type="predicted"/>